<evidence type="ECO:0000259" key="1">
    <source>
        <dbReference type="Pfam" id="PF12867"/>
    </source>
</evidence>
<sequence>MSTTRCEVLRWQFELVWSLFELHLERLQPDDFLWEPAELCWTMHETGSGGWVPDWAEVEPEPIPVPTMGWLTWHIGWWWSVALDHARGDVPRGRADIAWPGPGQPTIDWLRGLHDAWHEVLNQLDDTDLDTNSAFPWNAEAELTLAHMIAWVNAELMKNAAEVGQLRLLRAA</sequence>
<name>A0A1J0VTX7_9NOCA</name>
<accession>A0A1J0VTX7</accession>
<protein>
    <submittedName>
        <fullName evidence="2">Damage-inducible protein DinB</fullName>
    </submittedName>
</protein>
<dbReference type="Pfam" id="PF12867">
    <property type="entry name" value="DinB_2"/>
    <property type="match status" value="1"/>
</dbReference>
<evidence type="ECO:0000313" key="2">
    <source>
        <dbReference type="EMBL" id="APE35507.1"/>
    </source>
</evidence>
<keyword evidence="3" id="KW-1185">Reference proteome</keyword>
<dbReference type="InterPro" id="IPR034660">
    <property type="entry name" value="DinB/YfiT-like"/>
</dbReference>
<proteinExistence type="predicted"/>
<reference evidence="2" key="1">
    <citation type="submission" date="2016-11" db="EMBL/GenBank/DDBJ databases">
        <authorList>
            <person name="Jaros S."/>
            <person name="Januszkiewicz K."/>
            <person name="Wedrychowicz H."/>
        </authorList>
    </citation>
    <scope>NUCLEOTIDE SEQUENCE [LARGE SCALE GENOMIC DNA]</scope>
    <source>
        <strain evidence="2">Y48</strain>
    </source>
</reference>
<gene>
    <name evidence="2" type="ORF">BOX37_17870</name>
</gene>
<evidence type="ECO:0000313" key="3">
    <source>
        <dbReference type="Proteomes" id="UP000183810"/>
    </source>
</evidence>
<dbReference type="KEGG" id="nsl:BOX37_17870"/>
<dbReference type="InterPro" id="IPR024775">
    <property type="entry name" value="DinB-like"/>
</dbReference>
<dbReference type="RefSeq" id="WP_071928695.1">
    <property type="nucleotide sequence ID" value="NZ_CP018082.1"/>
</dbReference>
<feature type="domain" description="DinB-like" evidence="1">
    <location>
        <begin position="12"/>
        <end position="162"/>
    </location>
</feature>
<organism evidence="2 3">
    <name type="scientific">Nocardia mangyaensis</name>
    <dbReference type="NCBI Taxonomy" id="2213200"/>
    <lineage>
        <taxon>Bacteria</taxon>
        <taxon>Bacillati</taxon>
        <taxon>Actinomycetota</taxon>
        <taxon>Actinomycetes</taxon>
        <taxon>Mycobacteriales</taxon>
        <taxon>Nocardiaceae</taxon>
        <taxon>Nocardia</taxon>
    </lineage>
</organism>
<dbReference type="OrthoDB" id="5022306at2"/>
<dbReference type="Proteomes" id="UP000183810">
    <property type="component" value="Chromosome"/>
</dbReference>
<dbReference type="SUPFAM" id="SSF109854">
    <property type="entry name" value="DinB/YfiT-like putative metalloenzymes"/>
    <property type="match status" value="1"/>
</dbReference>
<dbReference type="EMBL" id="CP018082">
    <property type="protein sequence ID" value="APE35507.1"/>
    <property type="molecule type" value="Genomic_DNA"/>
</dbReference>
<dbReference type="AlphaFoldDB" id="A0A1J0VTX7"/>